<name>A0ABQ4AWN6_9ACTN</name>
<evidence type="ECO:0000313" key="1">
    <source>
        <dbReference type="EMBL" id="GIE45408.1"/>
    </source>
</evidence>
<reference evidence="1 2" key="1">
    <citation type="submission" date="2021-01" db="EMBL/GenBank/DDBJ databases">
        <title>Whole genome shotgun sequence of Actinoplanes lobatus NBRC 12513.</title>
        <authorList>
            <person name="Komaki H."/>
            <person name="Tamura T."/>
        </authorList>
    </citation>
    <scope>NUCLEOTIDE SEQUENCE [LARGE SCALE GENOMIC DNA]</scope>
    <source>
        <strain evidence="1 2">NBRC 12513</strain>
    </source>
</reference>
<keyword evidence="2" id="KW-1185">Reference proteome</keyword>
<organism evidence="1 2">
    <name type="scientific">Actinoplanes lobatus</name>
    <dbReference type="NCBI Taxonomy" id="113568"/>
    <lineage>
        <taxon>Bacteria</taxon>
        <taxon>Bacillati</taxon>
        <taxon>Actinomycetota</taxon>
        <taxon>Actinomycetes</taxon>
        <taxon>Micromonosporales</taxon>
        <taxon>Micromonosporaceae</taxon>
        <taxon>Actinoplanes</taxon>
    </lineage>
</organism>
<accession>A0ABQ4AWN6</accession>
<sequence length="81" mass="8767">MPRFGVTKPFDGLRSAAWPAGRRWNGVPADRIEQVTSGFPCEIIATLLAWRGYRGGLAEVRTGPADIAETRGCSSSCTIWA</sequence>
<proteinExistence type="predicted"/>
<protein>
    <submittedName>
        <fullName evidence="1">Uncharacterized protein</fullName>
    </submittedName>
</protein>
<dbReference type="EMBL" id="BOMP01000161">
    <property type="protein sequence ID" value="GIE45408.1"/>
    <property type="molecule type" value="Genomic_DNA"/>
</dbReference>
<gene>
    <name evidence="1" type="ORF">Alo02nite_83060</name>
</gene>
<dbReference type="Proteomes" id="UP000631312">
    <property type="component" value="Unassembled WGS sequence"/>
</dbReference>
<evidence type="ECO:0000313" key="2">
    <source>
        <dbReference type="Proteomes" id="UP000631312"/>
    </source>
</evidence>
<comment type="caution">
    <text evidence="1">The sequence shown here is derived from an EMBL/GenBank/DDBJ whole genome shotgun (WGS) entry which is preliminary data.</text>
</comment>